<dbReference type="InterPro" id="IPR006741">
    <property type="entry name" value="AgrB"/>
</dbReference>
<feature type="transmembrane region" description="Helical" evidence="8">
    <location>
        <begin position="145"/>
        <end position="162"/>
    </location>
</feature>
<dbReference type="RefSeq" id="WP_014966998.1">
    <property type="nucleotide sequence ID" value="NC_018664.1"/>
</dbReference>
<evidence type="ECO:0000256" key="1">
    <source>
        <dbReference type="ARBA" id="ARBA00022475"/>
    </source>
</evidence>
<accession>K0AZT0</accession>
<proteinExistence type="inferred from homology"/>
<dbReference type="Pfam" id="PF04647">
    <property type="entry name" value="AgrB"/>
    <property type="match status" value="1"/>
</dbReference>
<keyword evidence="7 8" id="KW-0472">Membrane</keyword>
<keyword evidence="2 8" id="KW-0673">Quorum sensing</keyword>
<feature type="transmembrane region" description="Helical" evidence="8">
    <location>
        <begin position="183"/>
        <end position="200"/>
    </location>
</feature>
<keyword evidence="4 8" id="KW-0812">Transmembrane</keyword>
<gene>
    <name evidence="9" type="ordered locus">Curi_c07880</name>
</gene>
<evidence type="ECO:0000256" key="2">
    <source>
        <dbReference type="ARBA" id="ARBA00022654"/>
    </source>
</evidence>
<feature type="transmembrane region" description="Helical" evidence="8">
    <location>
        <begin position="118"/>
        <end position="139"/>
    </location>
</feature>
<evidence type="ECO:0000256" key="8">
    <source>
        <dbReference type="HAMAP-Rule" id="MF_00784"/>
    </source>
</evidence>
<dbReference type="EC" id="3.4.-.-" evidence="8"/>
<sequence>MINRIDIKIYNYYGKGSICYINIKIFEECVNIVWGELSYMYEKIAIKLTRGISKHTNRTDIELTKIKFGIEVLIINISKFLLIITISYFLKIIPLTLILFISFGLIRRSAFGLHAKNSIVCTIISTSYFIGGAYISIYYPLEMKIMVLIFLIQIGLFMKYAPSDTESRPLVGKKLRSKLKRDTIVTVLILLAIALIVNNGTISMLITLGATMECISILPITYKILKRRYNNYEQYK</sequence>
<dbReference type="eggNOG" id="COG4512">
    <property type="taxonomic scope" value="Bacteria"/>
</dbReference>
<dbReference type="SMART" id="SM00793">
    <property type="entry name" value="AgrB"/>
    <property type="match status" value="1"/>
</dbReference>
<dbReference type="GO" id="GO:0009372">
    <property type="term" value="P:quorum sensing"/>
    <property type="evidence" value="ECO:0007669"/>
    <property type="project" value="UniProtKB-UniRule"/>
</dbReference>
<feature type="transmembrane region" description="Helical" evidence="8">
    <location>
        <begin position="80"/>
        <end position="106"/>
    </location>
</feature>
<dbReference type="GO" id="GO:0005886">
    <property type="term" value="C:plasma membrane"/>
    <property type="evidence" value="ECO:0007669"/>
    <property type="project" value="UniProtKB-SubCell"/>
</dbReference>
<protein>
    <recommendedName>
        <fullName evidence="8">Putative AgrB-like protein</fullName>
        <ecNumber evidence="8">3.4.-.-</ecNumber>
    </recommendedName>
</protein>
<comment type="subcellular location">
    <subcellularLocation>
        <location evidence="8">Cell membrane</location>
        <topology evidence="8">Multi-pass membrane protein</topology>
    </subcellularLocation>
</comment>
<comment type="similarity">
    <text evidence="8">Belongs to the AgrB family.</text>
</comment>
<keyword evidence="10" id="KW-1185">Reference proteome</keyword>
<evidence type="ECO:0000256" key="3">
    <source>
        <dbReference type="ARBA" id="ARBA00022670"/>
    </source>
</evidence>
<dbReference type="HOGENOM" id="CLU_098969_2_2_9"/>
<evidence type="ECO:0000256" key="7">
    <source>
        <dbReference type="ARBA" id="ARBA00023136"/>
    </source>
</evidence>
<keyword evidence="5 8" id="KW-0378">Hydrolase</keyword>
<keyword evidence="3 8" id="KW-0645">Protease</keyword>
<dbReference type="Proteomes" id="UP000006094">
    <property type="component" value="Chromosome"/>
</dbReference>
<dbReference type="AlphaFoldDB" id="K0AZT0"/>
<organism evidence="9 10">
    <name type="scientific">Gottschalkia acidurici (strain ATCC 7906 / DSM 604 / BCRC 14475 / CIP 104303 / KCTC 5404 / NCIMB 10678 / 9a)</name>
    <name type="common">Clostridium acidurici</name>
    <dbReference type="NCBI Taxonomy" id="1128398"/>
    <lineage>
        <taxon>Bacteria</taxon>
        <taxon>Bacillati</taxon>
        <taxon>Bacillota</taxon>
        <taxon>Tissierellia</taxon>
        <taxon>Tissierellales</taxon>
        <taxon>Gottschalkiaceae</taxon>
        <taxon>Gottschalkia</taxon>
    </lineage>
</organism>
<dbReference type="GO" id="GO:0006508">
    <property type="term" value="P:proteolysis"/>
    <property type="evidence" value="ECO:0007669"/>
    <property type="project" value="UniProtKB-KW"/>
</dbReference>
<reference evidence="9 10" key="1">
    <citation type="journal article" date="2012" name="PLoS ONE">
        <title>The purine-utilizing bacterium Clostridium acidurici 9a: a genome-guided metabolic reconsideration.</title>
        <authorList>
            <person name="Hartwich K."/>
            <person name="Poehlein A."/>
            <person name="Daniel R."/>
        </authorList>
    </citation>
    <scope>NUCLEOTIDE SEQUENCE [LARGE SCALE GENOMIC DNA]</scope>
    <source>
        <strain evidence="10">ATCC 7906 / DSM 604 / BCRC 14475 / CIP 104303 / KCTC 5404 / NCIMB 10678 / 9a</strain>
    </source>
</reference>
<evidence type="ECO:0000313" key="10">
    <source>
        <dbReference type="Proteomes" id="UP000006094"/>
    </source>
</evidence>
<evidence type="ECO:0000313" key="9">
    <source>
        <dbReference type="EMBL" id="AFS77861.1"/>
    </source>
</evidence>
<keyword evidence="1 8" id="KW-1003">Cell membrane</keyword>
<evidence type="ECO:0000256" key="4">
    <source>
        <dbReference type="ARBA" id="ARBA00022692"/>
    </source>
</evidence>
<dbReference type="GO" id="GO:0008233">
    <property type="term" value="F:peptidase activity"/>
    <property type="evidence" value="ECO:0007669"/>
    <property type="project" value="UniProtKB-UniRule"/>
</dbReference>
<keyword evidence="6 8" id="KW-1133">Transmembrane helix</keyword>
<dbReference type="HAMAP" id="MF_00784">
    <property type="entry name" value="AgrB"/>
    <property type="match status" value="1"/>
</dbReference>
<evidence type="ECO:0000256" key="5">
    <source>
        <dbReference type="ARBA" id="ARBA00022801"/>
    </source>
</evidence>
<dbReference type="EMBL" id="CP003326">
    <property type="protein sequence ID" value="AFS77861.1"/>
    <property type="molecule type" value="Genomic_DNA"/>
</dbReference>
<dbReference type="STRING" id="1128398.Curi_c07880"/>
<evidence type="ECO:0000256" key="6">
    <source>
        <dbReference type="ARBA" id="ARBA00022989"/>
    </source>
</evidence>
<dbReference type="OrthoDB" id="2360675at2"/>
<name>K0AZT0_GOTA9</name>
<comment type="function">
    <text evidence="8">May be involved in the proteolytic processing of a quorum sensing system signal molecule precursor.</text>
</comment>
<dbReference type="KEGG" id="cad:Curi_c07880"/>